<keyword evidence="1" id="KW-0812">Transmembrane</keyword>
<proteinExistence type="predicted"/>
<reference evidence="2" key="1">
    <citation type="submission" date="2023-09" db="EMBL/GenBank/DDBJ databases">
        <title>30 novel species of actinomycetes from the DSMZ collection.</title>
        <authorList>
            <person name="Nouioui I."/>
        </authorList>
    </citation>
    <scope>NUCLEOTIDE SEQUENCE</scope>
    <source>
        <strain evidence="2">DSM 115977</strain>
    </source>
</reference>
<keyword evidence="1" id="KW-1133">Transmembrane helix</keyword>
<comment type="caution">
    <text evidence="2">The sequence shown here is derived from an EMBL/GenBank/DDBJ whole genome shotgun (WGS) entry which is preliminary data.</text>
</comment>
<evidence type="ECO:0008006" key="4">
    <source>
        <dbReference type="Google" id="ProtNLM"/>
    </source>
</evidence>
<dbReference type="EMBL" id="JAVRFL010000008">
    <property type="protein sequence ID" value="MDT0529180.1"/>
    <property type="molecule type" value="Genomic_DNA"/>
</dbReference>
<evidence type="ECO:0000313" key="2">
    <source>
        <dbReference type="EMBL" id="MDT0529180.1"/>
    </source>
</evidence>
<keyword evidence="3" id="KW-1185">Reference proteome</keyword>
<protein>
    <recommendedName>
        <fullName evidence="4">Virus attachment protein p12 family protein</fullName>
    </recommendedName>
</protein>
<evidence type="ECO:0000313" key="3">
    <source>
        <dbReference type="Proteomes" id="UP001180973"/>
    </source>
</evidence>
<keyword evidence="1" id="KW-0472">Membrane</keyword>
<evidence type="ECO:0000256" key="1">
    <source>
        <dbReference type="SAM" id="Phobius"/>
    </source>
</evidence>
<accession>A0ABU2WTE3</accession>
<feature type="transmembrane region" description="Helical" evidence="1">
    <location>
        <begin position="6"/>
        <end position="24"/>
    </location>
</feature>
<organism evidence="2 3">
    <name type="scientific">Micromonospora reichwaldensis</name>
    <dbReference type="NCBI Taxonomy" id="3075516"/>
    <lineage>
        <taxon>Bacteria</taxon>
        <taxon>Bacillati</taxon>
        <taxon>Actinomycetota</taxon>
        <taxon>Actinomycetes</taxon>
        <taxon>Micromonosporales</taxon>
        <taxon>Micromonosporaceae</taxon>
        <taxon>Micromonospora</taxon>
    </lineage>
</organism>
<dbReference type="Proteomes" id="UP001180973">
    <property type="component" value="Unassembled WGS sequence"/>
</dbReference>
<sequence length="47" mass="5066">MVVEVVMMVVGAVLLGFLAGLFAFKVKSRWCPRCGESTDAAPPAVRR</sequence>
<gene>
    <name evidence="2" type="ORF">RM555_09270</name>
</gene>
<dbReference type="RefSeq" id="WP_311411350.1">
    <property type="nucleotide sequence ID" value="NZ_JAVRFL010000008.1"/>
</dbReference>
<name>A0ABU2WTE3_9ACTN</name>